<reference evidence="2" key="1">
    <citation type="submission" date="2023-06" db="EMBL/GenBank/DDBJ databases">
        <authorList>
            <person name="Delattre M."/>
        </authorList>
    </citation>
    <scope>NUCLEOTIDE SEQUENCE</scope>
    <source>
        <strain evidence="2">AF72</strain>
    </source>
</reference>
<feature type="compositionally biased region" description="Basic and acidic residues" evidence="1">
    <location>
        <begin position="189"/>
        <end position="198"/>
    </location>
</feature>
<evidence type="ECO:0000313" key="2">
    <source>
        <dbReference type="EMBL" id="CAJ0562251.1"/>
    </source>
</evidence>
<gene>
    <name evidence="2" type="ORF">MSPICULIGERA_LOCUS2071</name>
</gene>
<dbReference type="EMBL" id="CATQJA010000640">
    <property type="protein sequence ID" value="CAJ0562251.1"/>
    <property type="molecule type" value="Genomic_DNA"/>
</dbReference>
<name>A0AA36FUY2_9BILA</name>
<feature type="compositionally biased region" description="Polar residues" evidence="1">
    <location>
        <begin position="202"/>
        <end position="213"/>
    </location>
</feature>
<sequence length="213" mass="24116">MEDMSTNFFLNQWKTWTGARLFRSALEPHIPLRELTSEIEPSDEFLVAKQLRLKVSNNIVKIVSDGVDLGDECRLVDLNLHIFDENGNGIEPPEPAPNLFLKITEATQTEDDKIRDEGTQTEKFVQIDRQISPMTESRRNSFCSLPRSPAIQDLAGLFEDGPKKPKESAETVKNESKGTAKRNSTTHVHFWDEHEERVPPQSVATTNAMRGRG</sequence>
<evidence type="ECO:0000313" key="3">
    <source>
        <dbReference type="Proteomes" id="UP001177023"/>
    </source>
</evidence>
<organism evidence="2 3">
    <name type="scientific">Mesorhabditis spiculigera</name>
    <dbReference type="NCBI Taxonomy" id="96644"/>
    <lineage>
        <taxon>Eukaryota</taxon>
        <taxon>Metazoa</taxon>
        <taxon>Ecdysozoa</taxon>
        <taxon>Nematoda</taxon>
        <taxon>Chromadorea</taxon>
        <taxon>Rhabditida</taxon>
        <taxon>Rhabditina</taxon>
        <taxon>Rhabditomorpha</taxon>
        <taxon>Rhabditoidea</taxon>
        <taxon>Rhabditidae</taxon>
        <taxon>Mesorhabditinae</taxon>
        <taxon>Mesorhabditis</taxon>
    </lineage>
</organism>
<feature type="region of interest" description="Disordered" evidence="1">
    <location>
        <begin position="157"/>
        <end position="213"/>
    </location>
</feature>
<feature type="compositionally biased region" description="Basic and acidic residues" evidence="1">
    <location>
        <begin position="160"/>
        <end position="178"/>
    </location>
</feature>
<protein>
    <submittedName>
        <fullName evidence="2">Uncharacterized protein</fullName>
    </submittedName>
</protein>
<evidence type="ECO:0000256" key="1">
    <source>
        <dbReference type="SAM" id="MobiDB-lite"/>
    </source>
</evidence>
<accession>A0AA36FUY2</accession>
<dbReference type="Proteomes" id="UP001177023">
    <property type="component" value="Unassembled WGS sequence"/>
</dbReference>
<proteinExistence type="predicted"/>
<dbReference type="AlphaFoldDB" id="A0AA36FUY2"/>
<comment type="caution">
    <text evidence="2">The sequence shown here is derived from an EMBL/GenBank/DDBJ whole genome shotgun (WGS) entry which is preliminary data.</text>
</comment>
<keyword evidence="3" id="KW-1185">Reference proteome</keyword>
<feature type="non-terminal residue" evidence="2">
    <location>
        <position position="213"/>
    </location>
</feature>